<evidence type="ECO:0000256" key="9">
    <source>
        <dbReference type="RuleBase" id="RU003691"/>
    </source>
</evidence>
<evidence type="ECO:0000256" key="8">
    <source>
        <dbReference type="ARBA" id="ARBA00023284"/>
    </source>
</evidence>
<evidence type="ECO:0000313" key="12">
    <source>
        <dbReference type="EMBL" id="BDB99208.1"/>
    </source>
</evidence>
<gene>
    <name evidence="12" type="ORF">SACC_22250</name>
</gene>
<dbReference type="KEGG" id="scas:SACC_22250"/>
<keyword evidence="6" id="KW-0520">NAD</keyword>
<dbReference type="GO" id="GO:0050660">
    <property type="term" value="F:flavin adenine dinucleotide binding"/>
    <property type="evidence" value="ECO:0007669"/>
    <property type="project" value="TreeGrafter"/>
</dbReference>
<keyword evidence="3 9" id="KW-0285">Flavoprotein</keyword>
<evidence type="ECO:0000256" key="3">
    <source>
        <dbReference type="ARBA" id="ARBA00022630"/>
    </source>
</evidence>
<keyword evidence="4 9" id="KW-0274">FAD</keyword>
<keyword evidence="13" id="KW-1185">Reference proteome</keyword>
<dbReference type="PANTHER" id="PTHR22912:SF151">
    <property type="entry name" value="DIHYDROLIPOYL DEHYDROGENASE, MITOCHONDRIAL"/>
    <property type="match status" value="1"/>
</dbReference>
<dbReference type="Gene3D" id="3.50.50.60">
    <property type="entry name" value="FAD/NAD(P)-binding domain"/>
    <property type="match status" value="2"/>
</dbReference>
<keyword evidence="7" id="KW-1015">Disulfide bond</keyword>
<comment type="similarity">
    <text evidence="2 9">Belongs to the class-I pyridine nucleotide-disulfide oxidoreductase family.</text>
</comment>
<dbReference type="EMBL" id="AP025226">
    <property type="protein sequence ID" value="BDB99208.1"/>
    <property type="molecule type" value="Genomic_DNA"/>
</dbReference>
<dbReference type="InterPro" id="IPR036188">
    <property type="entry name" value="FAD/NAD-bd_sf"/>
</dbReference>
<reference evidence="12 13" key="1">
    <citation type="journal article" date="2022" name="Microbiol. Resour. Announc.">
        <title>Complete Genome Sequence of the Hyperthermophilic and Acidophilic Archaeon Saccharolobus caldissimus Strain HS-3T.</title>
        <authorList>
            <person name="Sakai H.D."/>
            <person name="Kurosawa N."/>
        </authorList>
    </citation>
    <scope>NUCLEOTIDE SEQUENCE [LARGE SCALE GENOMIC DNA]</scope>
    <source>
        <strain evidence="12 13">JCM32116</strain>
    </source>
</reference>
<dbReference type="InterPro" id="IPR004099">
    <property type="entry name" value="Pyr_nucl-diS_OxRdtase_dimer"/>
</dbReference>
<dbReference type="Pfam" id="PF02852">
    <property type="entry name" value="Pyr_redox_dim"/>
    <property type="match status" value="1"/>
</dbReference>
<evidence type="ECO:0000313" key="13">
    <source>
        <dbReference type="Proteomes" id="UP001319921"/>
    </source>
</evidence>
<evidence type="ECO:0000259" key="10">
    <source>
        <dbReference type="Pfam" id="PF02852"/>
    </source>
</evidence>
<dbReference type="PROSITE" id="PS00076">
    <property type="entry name" value="PYRIDINE_REDOX_1"/>
    <property type="match status" value="1"/>
</dbReference>
<dbReference type="InterPro" id="IPR012999">
    <property type="entry name" value="Pyr_OxRdtase_I_AS"/>
</dbReference>
<evidence type="ECO:0000256" key="5">
    <source>
        <dbReference type="ARBA" id="ARBA00023002"/>
    </source>
</evidence>
<dbReference type="GeneID" id="68866954"/>
<dbReference type="AlphaFoldDB" id="A0AAQ4CTS7"/>
<feature type="domain" description="Pyridine nucleotide-disulphide oxidoreductase dimerisation" evidence="10">
    <location>
        <begin position="310"/>
        <end position="406"/>
    </location>
</feature>
<dbReference type="GO" id="GO:0004148">
    <property type="term" value="F:dihydrolipoyl dehydrogenase (NADH) activity"/>
    <property type="evidence" value="ECO:0007669"/>
    <property type="project" value="TreeGrafter"/>
</dbReference>
<evidence type="ECO:0000259" key="11">
    <source>
        <dbReference type="Pfam" id="PF07992"/>
    </source>
</evidence>
<evidence type="ECO:0000256" key="1">
    <source>
        <dbReference type="ARBA" id="ARBA00001974"/>
    </source>
</evidence>
<name>A0AAQ4CTS7_9CREN</name>
<dbReference type="GO" id="GO:0006103">
    <property type="term" value="P:2-oxoglutarate metabolic process"/>
    <property type="evidence" value="ECO:0007669"/>
    <property type="project" value="TreeGrafter"/>
</dbReference>
<dbReference type="Gene3D" id="3.30.390.30">
    <property type="match status" value="1"/>
</dbReference>
<dbReference type="InterPro" id="IPR016156">
    <property type="entry name" value="FAD/NAD-linked_Rdtase_dimer_sf"/>
</dbReference>
<evidence type="ECO:0000256" key="4">
    <source>
        <dbReference type="ARBA" id="ARBA00022827"/>
    </source>
</evidence>
<keyword evidence="5 9" id="KW-0560">Oxidoreductase</keyword>
<dbReference type="InterPro" id="IPR023753">
    <property type="entry name" value="FAD/NAD-binding_dom"/>
</dbReference>
<evidence type="ECO:0000256" key="7">
    <source>
        <dbReference type="ARBA" id="ARBA00023157"/>
    </source>
</evidence>
<dbReference type="SUPFAM" id="SSF55424">
    <property type="entry name" value="FAD/NAD-linked reductases, dimerisation (C-terminal) domain"/>
    <property type="match status" value="1"/>
</dbReference>
<keyword evidence="8 9" id="KW-0676">Redox-active center</keyword>
<dbReference type="PANTHER" id="PTHR22912">
    <property type="entry name" value="DISULFIDE OXIDOREDUCTASE"/>
    <property type="match status" value="1"/>
</dbReference>
<dbReference type="InterPro" id="IPR050151">
    <property type="entry name" value="Class-I_Pyr_Nuc-Dis_Oxidored"/>
</dbReference>
<protein>
    <submittedName>
        <fullName evidence="12">Pyridine nucleotide-disulfide oxidoreductase</fullName>
    </submittedName>
</protein>
<feature type="domain" description="FAD/NAD(P)-binding" evidence="11">
    <location>
        <begin position="2"/>
        <end position="291"/>
    </location>
</feature>
<sequence>MKISVVGSGPAGIYSSLELAKRGHKVILIEKEDRLGGTCVLYGCIPSKAMLNPIHLLAEMEKIGKKDIKISMEELRKLGQESSFRISKGIEYMLEDSGVEVIHGTASLRSGMLNVNNESIQTDYIVLATGTYRERIKGIIYSEDLPYLNKDFNSVILVGGDVGGIEFGWMLRKLGKEVILIDKQSTLLPYLDKDVSNAITTYFEKIGIKLYLNRTVKEMKENEVILDNGERLTADIVYMTFGRKPSISGFEEVKHDPFIIVDEYLRTSVSNIFAAGDVIGTHTAHEAMYAGKIAAMNILGYKKKFNKNGIPKVIYIHPTIAYVGKMEGNCIKYNLASLPRAVTEKETDGFLKICVKDDKIVGAQAFMKDAEEVISLISLLIRLNIKVGDIKDFVAPHPSYIEVITELLDKV</sequence>
<comment type="cofactor">
    <cofactor evidence="1">
        <name>FAD</name>
        <dbReference type="ChEBI" id="CHEBI:57692"/>
    </cofactor>
</comment>
<dbReference type="SUPFAM" id="SSF51905">
    <property type="entry name" value="FAD/NAD(P)-binding domain"/>
    <property type="match status" value="1"/>
</dbReference>
<dbReference type="PRINTS" id="PR00411">
    <property type="entry name" value="PNDRDTASEI"/>
</dbReference>
<dbReference type="RefSeq" id="WP_229569542.1">
    <property type="nucleotide sequence ID" value="NZ_AP025226.1"/>
</dbReference>
<dbReference type="Pfam" id="PF07992">
    <property type="entry name" value="Pyr_redox_2"/>
    <property type="match status" value="1"/>
</dbReference>
<dbReference type="Proteomes" id="UP001319921">
    <property type="component" value="Chromosome"/>
</dbReference>
<evidence type="ECO:0000256" key="2">
    <source>
        <dbReference type="ARBA" id="ARBA00007532"/>
    </source>
</evidence>
<evidence type="ECO:0000256" key="6">
    <source>
        <dbReference type="ARBA" id="ARBA00023027"/>
    </source>
</evidence>
<organism evidence="12 13">
    <name type="scientific">Saccharolobus caldissimus</name>
    <dbReference type="NCBI Taxonomy" id="1702097"/>
    <lineage>
        <taxon>Archaea</taxon>
        <taxon>Thermoproteota</taxon>
        <taxon>Thermoprotei</taxon>
        <taxon>Sulfolobales</taxon>
        <taxon>Sulfolobaceae</taxon>
        <taxon>Saccharolobus</taxon>
    </lineage>
</organism>
<proteinExistence type="inferred from homology"/>
<accession>A0AAQ4CTS7</accession>
<dbReference type="PRINTS" id="PR00368">
    <property type="entry name" value="FADPNR"/>
</dbReference>